<dbReference type="OrthoDB" id="2970872at2"/>
<gene>
    <name evidence="1" type="ORF">AB447_213285</name>
    <name evidence="2" type="ORF">P8828_12730</name>
</gene>
<organism evidence="1 3">
    <name type="scientific">Bacillus glycinifermentans</name>
    <dbReference type="NCBI Taxonomy" id="1664069"/>
    <lineage>
        <taxon>Bacteria</taxon>
        <taxon>Bacillati</taxon>
        <taxon>Bacillota</taxon>
        <taxon>Bacilli</taxon>
        <taxon>Bacillales</taxon>
        <taxon>Bacillaceae</taxon>
        <taxon>Bacillus</taxon>
    </lineage>
</organism>
<evidence type="ECO:0000313" key="1">
    <source>
        <dbReference type="EMBL" id="KRT94628.1"/>
    </source>
</evidence>
<reference evidence="2 4" key="3">
    <citation type="submission" date="2023-03" db="EMBL/GenBank/DDBJ databases">
        <title>Agriculturally important microbes genome sequencing.</title>
        <authorList>
            <person name="Dunlap C."/>
        </authorList>
    </citation>
    <scope>NUCLEOTIDE SEQUENCE [LARGE SCALE GENOMIC DNA]</scope>
    <source>
        <strain evidence="2 4">CBP-3203</strain>
    </source>
</reference>
<dbReference type="EMBL" id="JARRTL010000010">
    <property type="protein sequence ID" value="MEC0485701.1"/>
    <property type="molecule type" value="Genomic_DNA"/>
</dbReference>
<dbReference type="Proteomes" id="UP000036168">
    <property type="component" value="Unassembled WGS sequence"/>
</dbReference>
<dbReference type="Proteomes" id="UP001341297">
    <property type="component" value="Unassembled WGS sequence"/>
</dbReference>
<comment type="caution">
    <text evidence="1">The sequence shown here is derived from an EMBL/GenBank/DDBJ whole genome shotgun (WGS) entry which is preliminary data.</text>
</comment>
<evidence type="ECO:0000313" key="4">
    <source>
        <dbReference type="Proteomes" id="UP001341297"/>
    </source>
</evidence>
<keyword evidence="4" id="KW-1185">Reference proteome</keyword>
<reference evidence="1 3" key="1">
    <citation type="journal article" date="2015" name="Int. J. Syst. Evol. Microbiol.">
        <title>Bacillus glycinifermentans sp. nov., isolated from fermented soybean paste.</title>
        <authorList>
            <person name="Kim S.J."/>
            <person name="Dunlap C.A."/>
            <person name="Kwon S.W."/>
            <person name="Rooney A.P."/>
        </authorList>
    </citation>
    <scope>NUCLEOTIDE SEQUENCE [LARGE SCALE GENOMIC DNA]</scope>
    <source>
        <strain evidence="1 3">GO-13</strain>
    </source>
</reference>
<dbReference type="Pfam" id="PF10732">
    <property type="entry name" value="DUF2524"/>
    <property type="match status" value="1"/>
</dbReference>
<protein>
    <submittedName>
        <fullName evidence="2">YtzC family protein</fullName>
    </submittedName>
</protein>
<sequence>MATRQSVGEHIQRSDDAYDYALTQFETASKQEHYNETEYSNAQLMLENAVNDLNKLSLFANAQQREEIYRKRLQLQALQNNMILERSYERPF</sequence>
<dbReference type="RefSeq" id="WP_048355258.1">
    <property type="nucleotide sequence ID" value="NZ_CP023481.1"/>
</dbReference>
<dbReference type="EMBL" id="LECW02000005">
    <property type="protein sequence ID" value="KRT94628.1"/>
    <property type="molecule type" value="Genomic_DNA"/>
</dbReference>
<proteinExistence type="predicted"/>
<dbReference type="STRING" id="1664069.BGLY_3590"/>
<dbReference type="AlphaFoldDB" id="A0A0T6BSM0"/>
<name>A0A0T6BSM0_9BACI</name>
<accession>A0A0T6BSM0</accession>
<reference evidence="1" key="2">
    <citation type="submission" date="2015-10" db="EMBL/GenBank/DDBJ databases">
        <authorList>
            <person name="Gilbert D.G."/>
        </authorList>
    </citation>
    <scope>NUCLEOTIDE SEQUENCE</scope>
    <source>
        <strain evidence="1">GO-13</strain>
    </source>
</reference>
<evidence type="ECO:0000313" key="3">
    <source>
        <dbReference type="Proteomes" id="UP000036168"/>
    </source>
</evidence>
<dbReference type="InterPro" id="IPR019668">
    <property type="entry name" value="Uncharacterised_YtzC"/>
</dbReference>
<evidence type="ECO:0000313" key="2">
    <source>
        <dbReference type="EMBL" id="MEC0485701.1"/>
    </source>
</evidence>